<dbReference type="GO" id="GO:0032259">
    <property type="term" value="P:methylation"/>
    <property type="evidence" value="ECO:0007669"/>
    <property type="project" value="UniProtKB-KW"/>
</dbReference>
<dbReference type="SUPFAM" id="SSF75217">
    <property type="entry name" value="alpha/beta knot"/>
    <property type="match status" value="1"/>
</dbReference>
<evidence type="ECO:0000259" key="4">
    <source>
        <dbReference type="SMART" id="SM00967"/>
    </source>
</evidence>
<protein>
    <submittedName>
        <fullName evidence="5">RNA methyltransferase</fullName>
    </submittedName>
</protein>
<accession>A0A371AX91</accession>
<dbReference type="Pfam" id="PF00588">
    <property type="entry name" value="SpoU_methylase"/>
    <property type="match status" value="1"/>
</dbReference>
<gene>
    <name evidence="5" type="ORF">DWV06_05725</name>
</gene>
<dbReference type="Gene3D" id="3.30.1330.30">
    <property type="match status" value="1"/>
</dbReference>
<dbReference type="SUPFAM" id="SSF55315">
    <property type="entry name" value="L30e-like"/>
    <property type="match status" value="1"/>
</dbReference>
<feature type="domain" description="RNA 2-O ribose methyltransferase substrate binding" evidence="4">
    <location>
        <begin position="30"/>
        <end position="99"/>
    </location>
</feature>
<comment type="similarity">
    <text evidence="1">Belongs to the class IV-like SAM-binding methyltransferase superfamily. RNA methyltransferase TrmH family.</text>
</comment>
<keyword evidence="2 5" id="KW-0489">Methyltransferase</keyword>
<evidence type="ECO:0000313" key="6">
    <source>
        <dbReference type="Proteomes" id="UP000255036"/>
    </source>
</evidence>
<dbReference type="GO" id="GO:0003723">
    <property type="term" value="F:RNA binding"/>
    <property type="evidence" value="ECO:0007669"/>
    <property type="project" value="InterPro"/>
</dbReference>
<keyword evidence="6" id="KW-1185">Reference proteome</keyword>
<name>A0A371AX91_9FIRM</name>
<dbReference type="Proteomes" id="UP000255036">
    <property type="component" value="Unassembled WGS sequence"/>
</dbReference>
<dbReference type="Gene3D" id="3.40.1280.10">
    <property type="match status" value="1"/>
</dbReference>
<organism evidence="5 6">
    <name type="scientific">Anaerosacchariphilus polymeriproducens</name>
    <dbReference type="NCBI Taxonomy" id="1812858"/>
    <lineage>
        <taxon>Bacteria</taxon>
        <taxon>Bacillati</taxon>
        <taxon>Bacillota</taxon>
        <taxon>Clostridia</taxon>
        <taxon>Lachnospirales</taxon>
        <taxon>Lachnospiraceae</taxon>
        <taxon>Anaerosacchariphilus</taxon>
    </lineage>
</organism>
<dbReference type="SMART" id="SM00967">
    <property type="entry name" value="SpoU_sub_bind"/>
    <property type="match status" value="1"/>
</dbReference>
<dbReference type="RefSeq" id="WP_115481220.1">
    <property type="nucleotide sequence ID" value="NZ_QRCT01000014.1"/>
</dbReference>
<dbReference type="GO" id="GO:0008173">
    <property type="term" value="F:RNA methyltransferase activity"/>
    <property type="evidence" value="ECO:0007669"/>
    <property type="project" value="InterPro"/>
</dbReference>
<dbReference type="GO" id="GO:0005737">
    <property type="term" value="C:cytoplasm"/>
    <property type="evidence" value="ECO:0007669"/>
    <property type="project" value="UniProtKB-ARBA"/>
</dbReference>
<evidence type="ECO:0000256" key="1">
    <source>
        <dbReference type="ARBA" id="ARBA00007228"/>
    </source>
</evidence>
<sequence>MIISAKNQQIKNLIQLNKKSKYRNEKELFVIEGIKLFQEAPKERIESIYISESLFNRKEHVSNLKDFQYEVVKDDIFEKISDTKTPQGIICIVRQFKHVFEDLKKQANAHFILLEDLQDPGNVGTIFRTAEGAGITGIILSKSTVDIYNPKTIRSTMGSIFRVPFVYVEDFYQMLIELKKSGIKTYAAALDGERYYDQENYNRSFGFVIGNEGNGLSSKALSLVDSGLKIPMEGKVESLNAAIAAGILMYEAYRQRR</sequence>
<dbReference type="InterPro" id="IPR053888">
    <property type="entry name" value="MRM3-like_sub_bind"/>
</dbReference>
<evidence type="ECO:0000313" key="5">
    <source>
        <dbReference type="EMBL" id="RDU24196.1"/>
    </source>
</evidence>
<reference evidence="5 6" key="1">
    <citation type="submission" date="2018-07" db="EMBL/GenBank/DDBJ databases">
        <title>Anaerosacharophilus polymeroproducens gen. nov. sp. nov., an anaerobic bacterium isolated from salt field.</title>
        <authorList>
            <person name="Kim W."/>
            <person name="Yang S.-H."/>
            <person name="Oh J."/>
            <person name="Lee J.-H."/>
            <person name="Kwon K.K."/>
        </authorList>
    </citation>
    <scope>NUCLEOTIDE SEQUENCE [LARGE SCALE GENOMIC DNA]</scope>
    <source>
        <strain evidence="5 6">MCWD5</strain>
    </source>
</reference>
<dbReference type="GO" id="GO:0006396">
    <property type="term" value="P:RNA processing"/>
    <property type="evidence" value="ECO:0007669"/>
    <property type="project" value="InterPro"/>
</dbReference>
<dbReference type="AlphaFoldDB" id="A0A371AX91"/>
<dbReference type="PANTHER" id="PTHR43191:SF2">
    <property type="entry name" value="RRNA METHYLTRANSFERASE 3, MITOCHONDRIAL"/>
    <property type="match status" value="1"/>
</dbReference>
<proteinExistence type="inferred from homology"/>
<dbReference type="InterPro" id="IPR029028">
    <property type="entry name" value="Alpha/beta_knot_MTases"/>
</dbReference>
<comment type="caution">
    <text evidence="5">The sequence shown here is derived from an EMBL/GenBank/DDBJ whole genome shotgun (WGS) entry which is preliminary data.</text>
</comment>
<dbReference type="InterPro" id="IPR001537">
    <property type="entry name" value="SpoU_MeTrfase"/>
</dbReference>
<evidence type="ECO:0000256" key="3">
    <source>
        <dbReference type="ARBA" id="ARBA00022679"/>
    </source>
</evidence>
<dbReference type="InterPro" id="IPR013123">
    <property type="entry name" value="SpoU_subst-bd"/>
</dbReference>
<dbReference type="Pfam" id="PF22435">
    <property type="entry name" value="MRM3-like_sub_bind"/>
    <property type="match status" value="1"/>
</dbReference>
<dbReference type="PANTHER" id="PTHR43191">
    <property type="entry name" value="RRNA METHYLTRANSFERASE 3"/>
    <property type="match status" value="1"/>
</dbReference>
<dbReference type="InterPro" id="IPR029064">
    <property type="entry name" value="Ribosomal_eL30-like_sf"/>
</dbReference>
<dbReference type="InterPro" id="IPR051259">
    <property type="entry name" value="rRNA_Methyltransferase"/>
</dbReference>
<dbReference type="InterPro" id="IPR029026">
    <property type="entry name" value="tRNA_m1G_MTases_N"/>
</dbReference>
<keyword evidence="3 5" id="KW-0808">Transferase</keyword>
<dbReference type="OrthoDB" id="9785673at2"/>
<dbReference type="EMBL" id="QRCT01000014">
    <property type="protein sequence ID" value="RDU24196.1"/>
    <property type="molecule type" value="Genomic_DNA"/>
</dbReference>
<dbReference type="CDD" id="cd18095">
    <property type="entry name" value="SpoU-like_rRNA-MTase"/>
    <property type="match status" value="1"/>
</dbReference>
<evidence type="ECO:0000256" key="2">
    <source>
        <dbReference type="ARBA" id="ARBA00022603"/>
    </source>
</evidence>